<dbReference type="InterPro" id="IPR050678">
    <property type="entry name" value="DNA_Partitioning_ATPase"/>
</dbReference>
<dbReference type="PANTHER" id="PTHR13696">
    <property type="entry name" value="P-LOOP CONTAINING NUCLEOSIDE TRIPHOSPHATE HYDROLASE"/>
    <property type="match status" value="1"/>
</dbReference>
<name>A0ABQ2EZR7_9DEIO</name>
<dbReference type="EMBL" id="BMPP01000014">
    <property type="protein sequence ID" value="GGK34282.1"/>
    <property type="molecule type" value="Genomic_DNA"/>
</dbReference>
<dbReference type="SUPFAM" id="SSF52540">
    <property type="entry name" value="P-loop containing nucleoside triphosphate hydrolases"/>
    <property type="match status" value="1"/>
</dbReference>
<dbReference type="PANTHER" id="PTHR13696:SF52">
    <property type="entry name" value="PARA FAMILY PROTEIN CT_582"/>
    <property type="match status" value="1"/>
</dbReference>
<organism evidence="2 3">
    <name type="scientific">Deinococcus malanensis</name>
    <dbReference type="NCBI Taxonomy" id="1706855"/>
    <lineage>
        <taxon>Bacteria</taxon>
        <taxon>Thermotogati</taxon>
        <taxon>Deinococcota</taxon>
        <taxon>Deinococci</taxon>
        <taxon>Deinococcales</taxon>
        <taxon>Deinococcaceae</taxon>
        <taxon>Deinococcus</taxon>
    </lineage>
</organism>
<dbReference type="InterPro" id="IPR025669">
    <property type="entry name" value="AAA_dom"/>
</dbReference>
<dbReference type="Pfam" id="PF13614">
    <property type="entry name" value="AAA_31"/>
    <property type="match status" value="1"/>
</dbReference>
<dbReference type="Proteomes" id="UP000647587">
    <property type="component" value="Unassembled WGS sequence"/>
</dbReference>
<feature type="domain" description="AAA" evidence="1">
    <location>
        <begin position="1"/>
        <end position="173"/>
    </location>
</feature>
<evidence type="ECO:0000313" key="3">
    <source>
        <dbReference type="Proteomes" id="UP000647587"/>
    </source>
</evidence>
<gene>
    <name evidence="2" type="ORF">GCM10008955_30410</name>
</gene>
<dbReference type="Gene3D" id="3.40.50.300">
    <property type="entry name" value="P-loop containing nucleotide triphosphate hydrolases"/>
    <property type="match status" value="1"/>
</dbReference>
<proteinExistence type="predicted"/>
<evidence type="ECO:0000259" key="1">
    <source>
        <dbReference type="Pfam" id="PF13614"/>
    </source>
</evidence>
<comment type="caution">
    <text evidence="2">The sequence shown here is derived from an EMBL/GenBank/DDBJ whole genome shotgun (WGS) entry which is preliminary data.</text>
</comment>
<protein>
    <submittedName>
        <fullName evidence="2">Chromosome partitioning protein ParA</fullName>
    </submittedName>
</protein>
<sequence length="256" mass="28155">MRVLNFFNHVGGAGKTSISYALGYEFARRGQRVLMVDLDPQASLTKALGLRVTASELSRTVHDTAVSRAPLPEPDHVHGLAVIPSHVNLTLAEGRMMGVPGVHMNLHSRLRELSEHYDLVLIDSPPSLGQLTILGALAADQLVVPLPCQDKGIEGLDGLAQAMELYHRVRPELTIALYVPTLYDRRVGHDQDTLTYLKEKLSPLATEIPLRSVWRDAWRARQPVGLFAPNSPVDQAVRHLADELTQAARLPEVARG</sequence>
<dbReference type="PIRSF" id="PIRSF009320">
    <property type="entry name" value="Nuc_binding_HP_1000"/>
    <property type="match status" value="1"/>
</dbReference>
<keyword evidence="3" id="KW-1185">Reference proteome</keyword>
<dbReference type="CDD" id="cd02042">
    <property type="entry name" value="ParAB_family"/>
    <property type="match status" value="1"/>
</dbReference>
<dbReference type="InterPro" id="IPR027417">
    <property type="entry name" value="P-loop_NTPase"/>
</dbReference>
<accession>A0ABQ2EZR7</accession>
<dbReference type="RefSeq" id="WP_189010308.1">
    <property type="nucleotide sequence ID" value="NZ_BMPP01000014.1"/>
</dbReference>
<evidence type="ECO:0000313" key="2">
    <source>
        <dbReference type="EMBL" id="GGK34282.1"/>
    </source>
</evidence>
<reference evidence="3" key="1">
    <citation type="journal article" date="2019" name="Int. J. Syst. Evol. Microbiol.">
        <title>The Global Catalogue of Microorganisms (GCM) 10K type strain sequencing project: providing services to taxonomists for standard genome sequencing and annotation.</title>
        <authorList>
            <consortium name="The Broad Institute Genomics Platform"/>
            <consortium name="The Broad Institute Genome Sequencing Center for Infectious Disease"/>
            <person name="Wu L."/>
            <person name="Ma J."/>
        </authorList>
    </citation>
    <scope>NUCLEOTIDE SEQUENCE [LARGE SCALE GENOMIC DNA]</scope>
    <source>
        <strain evidence="3">JCM 30331</strain>
    </source>
</reference>